<dbReference type="Pfam" id="PF02309">
    <property type="entry name" value="AUX_IAA"/>
    <property type="match status" value="1"/>
</dbReference>
<dbReference type="PANTHER" id="PTHR31734:SF6">
    <property type="entry name" value="AUXIN-RESPONSIVE PROTEIN IAA11"/>
    <property type="match status" value="1"/>
</dbReference>
<keyword evidence="4 8" id="KW-0805">Transcription regulation</keyword>
<evidence type="ECO:0000256" key="9">
    <source>
        <dbReference type="SAM" id="MobiDB-lite"/>
    </source>
</evidence>
<comment type="subcellular location">
    <subcellularLocation>
        <location evidence="1 8">Nucleus</location>
    </subcellularLocation>
</comment>
<dbReference type="GO" id="GO:0006355">
    <property type="term" value="P:regulation of DNA-templated transcription"/>
    <property type="evidence" value="ECO:0007669"/>
    <property type="project" value="InterPro"/>
</dbReference>
<dbReference type="FunFam" id="3.10.20.90:FF:000078">
    <property type="entry name" value="Auxin-responsive protein"/>
    <property type="match status" value="1"/>
</dbReference>
<feature type="compositionally biased region" description="Low complexity" evidence="9">
    <location>
        <begin position="81"/>
        <end position="91"/>
    </location>
</feature>
<keyword evidence="3 8" id="KW-0678">Repressor</keyword>
<dbReference type="InterPro" id="IPR033389">
    <property type="entry name" value="AUX/IAA_dom"/>
</dbReference>
<comment type="subunit">
    <text evidence="8">Homodimers and heterodimers.</text>
</comment>
<keyword evidence="5 8" id="KW-0804">Transcription</keyword>
<dbReference type="PROSITE" id="PS51745">
    <property type="entry name" value="PB1"/>
    <property type="match status" value="1"/>
</dbReference>
<dbReference type="GO" id="GO:0005634">
    <property type="term" value="C:nucleus"/>
    <property type="evidence" value="ECO:0007669"/>
    <property type="project" value="UniProtKB-SubCell"/>
</dbReference>
<evidence type="ECO:0000256" key="6">
    <source>
        <dbReference type="ARBA" id="ARBA00023242"/>
    </source>
</evidence>
<evidence type="ECO:0000313" key="12">
    <source>
        <dbReference type="Proteomes" id="UP001168098"/>
    </source>
</evidence>
<evidence type="ECO:0000256" key="5">
    <source>
        <dbReference type="ARBA" id="ARBA00023163"/>
    </source>
</evidence>
<dbReference type="SUPFAM" id="SSF54277">
    <property type="entry name" value="CAD &amp; PB1 domains"/>
    <property type="match status" value="1"/>
</dbReference>
<keyword evidence="7 8" id="KW-0927">Auxin signaling pathway</keyword>
<evidence type="ECO:0000313" key="11">
    <source>
        <dbReference type="EMBL" id="KAJ9697046.1"/>
    </source>
</evidence>
<organism evidence="11 12">
    <name type="scientific">Vitis rotundifolia</name>
    <name type="common">Muscadine grape</name>
    <dbReference type="NCBI Taxonomy" id="103349"/>
    <lineage>
        <taxon>Eukaryota</taxon>
        <taxon>Viridiplantae</taxon>
        <taxon>Streptophyta</taxon>
        <taxon>Embryophyta</taxon>
        <taxon>Tracheophyta</taxon>
        <taxon>Spermatophyta</taxon>
        <taxon>Magnoliopsida</taxon>
        <taxon>eudicotyledons</taxon>
        <taxon>Gunneridae</taxon>
        <taxon>Pentapetalae</taxon>
        <taxon>rosids</taxon>
        <taxon>Vitales</taxon>
        <taxon>Vitaceae</taxon>
        <taxon>Viteae</taxon>
        <taxon>Vitis</taxon>
    </lineage>
</organism>
<evidence type="ECO:0000256" key="7">
    <source>
        <dbReference type="ARBA" id="ARBA00023294"/>
    </source>
</evidence>
<evidence type="ECO:0000256" key="4">
    <source>
        <dbReference type="ARBA" id="ARBA00023015"/>
    </source>
</evidence>
<evidence type="ECO:0000256" key="2">
    <source>
        <dbReference type="ARBA" id="ARBA00006728"/>
    </source>
</evidence>
<keyword evidence="6 8" id="KW-0539">Nucleus</keyword>
<evidence type="ECO:0000259" key="10">
    <source>
        <dbReference type="PROSITE" id="PS51745"/>
    </source>
</evidence>
<sequence length="306" mass="32599">MEGGSGGGVCTSGSMSTVSKEDNLMVSTEVSSYPDEAELELGLGLSLGGGGGGGGGVKPQEQGWAQYGRILTAKDFPSTVSSSSSSSSSLSRANRTTVGTKRRADSVAASNSGSQVVGWPPIRAYRMNSLANQSKSAVTEDLDSMVEKSKNTNTMVENTYNGSNSTNGYAKKKGPLNTSFFVKVNMDGIPIGRKVDLSAHSCYETLAKTLEEMFQGPTTTVNAIGSSNENYEAMTESTRPSKLLDGSSEFVLTYEDKEGDWMLVGDVPWGMFLGSARRLRIMRTSDANGLAPRIQERNGRQRSMQI</sequence>
<feature type="domain" description="PB1" evidence="10">
    <location>
        <begin position="179"/>
        <end position="286"/>
    </location>
</feature>
<keyword evidence="12" id="KW-1185">Reference proteome</keyword>
<evidence type="ECO:0000256" key="8">
    <source>
        <dbReference type="RuleBase" id="RU004549"/>
    </source>
</evidence>
<comment type="function">
    <text evidence="8">Aux/IAA proteins are short-lived transcriptional factors that function as repressors of early auxin response genes at low auxin concentrations.</text>
</comment>
<dbReference type="GO" id="GO:0009734">
    <property type="term" value="P:auxin-activated signaling pathway"/>
    <property type="evidence" value="ECO:0007669"/>
    <property type="project" value="UniProtKB-UniRule"/>
</dbReference>
<reference evidence="11 12" key="1">
    <citation type="journal article" date="2023" name="BMC Biotechnol.">
        <title>Vitis rotundifolia cv Carlos genome sequencing.</title>
        <authorList>
            <person name="Huff M."/>
            <person name="Hulse-Kemp A."/>
            <person name="Scheffler B."/>
            <person name="Youngblood R."/>
            <person name="Simpson S."/>
            <person name="Babiker E."/>
            <person name="Staton M."/>
        </authorList>
    </citation>
    <scope>NUCLEOTIDE SEQUENCE [LARGE SCALE GENOMIC DNA]</scope>
    <source>
        <tissue evidence="11">Leaf</tissue>
    </source>
</reference>
<comment type="similarity">
    <text evidence="2 8">Belongs to the Aux/IAA family.</text>
</comment>
<feature type="region of interest" description="Disordered" evidence="9">
    <location>
        <begin position="76"/>
        <end position="113"/>
    </location>
</feature>
<gene>
    <name evidence="11" type="ORF">PVL29_009002</name>
</gene>
<dbReference type="Proteomes" id="UP001168098">
    <property type="component" value="Unassembled WGS sequence"/>
</dbReference>
<comment type="caution">
    <text evidence="11">The sequence shown here is derived from an EMBL/GenBank/DDBJ whole genome shotgun (WGS) entry which is preliminary data.</text>
</comment>
<dbReference type="InterPro" id="IPR003311">
    <property type="entry name" value="AUX_IAA"/>
</dbReference>
<feature type="region of interest" description="Disordered" evidence="9">
    <location>
        <begin position="1"/>
        <end position="32"/>
    </location>
</feature>
<dbReference type="AlphaFoldDB" id="A0AA39DTL3"/>
<dbReference type="InterPro" id="IPR053793">
    <property type="entry name" value="PB1-like"/>
</dbReference>
<dbReference type="PANTHER" id="PTHR31734">
    <property type="entry name" value="AUXIN-RESPONSIVE PROTEIN IAA17"/>
    <property type="match status" value="1"/>
</dbReference>
<dbReference type="EMBL" id="JARBHA010000007">
    <property type="protein sequence ID" value="KAJ9697046.1"/>
    <property type="molecule type" value="Genomic_DNA"/>
</dbReference>
<evidence type="ECO:0000256" key="1">
    <source>
        <dbReference type="ARBA" id="ARBA00004123"/>
    </source>
</evidence>
<feature type="compositionally biased region" description="Gly residues" evidence="9">
    <location>
        <begin position="1"/>
        <end position="10"/>
    </location>
</feature>
<name>A0AA39DTL3_VITRO</name>
<evidence type="ECO:0000256" key="3">
    <source>
        <dbReference type="ARBA" id="ARBA00022491"/>
    </source>
</evidence>
<proteinExistence type="inferred from homology"/>
<dbReference type="Gene3D" id="3.10.20.90">
    <property type="entry name" value="Phosphatidylinositol 3-kinase Catalytic Subunit, Chain A, domain 1"/>
    <property type="match status" value="1"/>
</dbReference>
<accession>A0AA39DTL3</accession>
<protein>
    <recommendedName>
        <fullName evidence="8">Auxin-responsive protein</fullName>
    </recommendedName>
</protein>